<comment type="similarity">
    <text evidence="1">Belongs to the type-B carboxylesterase/lipase family.</text>
</comment>
<dbReference type="GO" id="GO:0019695">
    <property type="term" value="P:choline metabolic process"/>
    <property type="evidence" value="ECO:0007669"/>
    <property type="project" value="TreeGrafter"/>
</dbReference>
<evidence type="ECO:0000256" key="3">
    <source>
        <dbReference type="ARBA" id="ARBA00022801"/>
    </source>
</evidence>
<dbReference type="GO" id="GO:0005886">
    <property type="term" value="C:plasma membrane"/>
    <property type="evidence" value="ECO:0007669"/>
    <property type="project" value="TreeGrafter"/>
</dbReference>
<dbReference type="OrthoDB" id="9000293at2759"/>
<dbReference type="InterPro" id="IPR002018">
    <property type="entry name" value="CarbesteraseB"/>
</dbReference>
<dbReference type="AlphaFoldDB" id="A0A8T1S3X8"/>
<keyword evidence="3" id="KW-0378">Hydrolase</keyword>
<evidence type="ECO:0000256" key="1">
    <source>
        <dbReference type="ARBA" id="ARBA00005964"/>
    </source>
</evidence>
<dbReference type="Pfam" id="PF00135">
    <property type="entry name" value="COesterase"/>
    <property type="match status" value="1"/>
</dbReference>
<feature type="chain" id="PRO_5035760901" evidence="6">
    <location>
        <begin position="23"/>
        <end position="390"/>
    </location>
</feature>
<feature type="signal peptide" evidence="6">
    <location>
        <begin position="1"/>
        <end position="22"/>
    </location>
</feature>
<feature type="compositionally biased region" description="Gly residues" evidence="5">
    <location>
        <begin position="372"/>
        <end position="381"/>
    </location>
</feature>
<feature type="domain" description="Carboxylesterase type B" evidence="7">
    <location>
        <begin position="29"/>
        <end position="339"/>
    </location>
</feature>
<accession>A0A8T1S3X8</accession>
<dbReference type="PRINTS" id="PR00878">
    <property type="entry name" value="CHOLNESTRASE"/>
</dbReference>
<dbReference type="PANTHER" id="PTHR43918:SF4">
    <property type="entry name" value="CARBOXYLIC ESTER HYDROLASE"/>
    <property type="match status" value="1"/>
</dbReference>
<dbReference type="SUPFAM" id="SSF53474">
    <property type="entry name" value="alpha/beta-Hydrolases"/>
    <property type="match status" value="1"/>
</dbReference>
<dbReference type="InterPro" id="IPR000997">
    <property type="entry name" value="Cholinesterase"/>
</dbReference>
<dbReference type="Proteomes" id="UP000765507">
    <property type="component" value="Unassembled WGS sequence"/>
</dbReference>
<evidence type="ECO:0000259" key="7">
    <source>
        <dbReference type="Pfam" id="PF00135"/>
    </source>
</evidence>
<keyword evidence="2" id="KW-0719">Serine esterase</keyword>
<dbReference type="GO" id="GO:0006581">
    <property type="term" value="P:acetylcholine catabolic process"/>
    <property type="evidence" value="ECO:0007669"/>
    <property type="project" value="TreeGrafter"/>
</dbReference>
<proteinExistence type="inferred from homology"/>
<dbReference type="PANTHER" id="PTHR43918">
    <property type="entry name" value="ACETYLCHOLINESTERASE"/>
    <property type="match status" value="1"/>
</dbReference>
<evidence type="ECO:0000313" key="8">
    <source>
        <dbReference type="EMBL" id="KAG6923666.1"/>
    </source>
</evidence>
<dbReference type="GO" id="GO:0005615">
    <property type="term" value="C:extracellular space"/>
    <property type="evidence" value="ECO:0007669"/>
    <property type="project" value="TreeGrafter"/>
</dbReference>
<feature type="region of interest" description="Disordered" evidence="5">
    <location>
        <begin position="354"/>
        <end position="390"/>
    </location>
</feature>
<name>A0A8T1S3X8_CHESE</name>
<gene>
    <name evidence="8" type="ORF">G0U57_019886</name>
</gene>
<evidence type="ECO:0000313" key="9">
    <source>
        <dbReference type="Proteomes" id="UP000765507"/>
    </source>
</evidence>
<keyword evidence="9" id="KW-1185">Reference proteome</keyword>
<evidence type="ECO:0000256" key="4">
    <source>
        <dbReference type="ARBA" id="ARBA00023157"/>
    </source>
</evidence>
<protein>
    <submittedName>
        <fullName evidence="8">Acetylcholinesterase (Cartwright blood group)</fullName>
    </submittedName>
</protein>
<keyword evidence="6" id="KW-0732">Signal</keyword>
<sequence>MLGLLPVLLCLVLLSVMGPSSGSDDDGMVVLTTSGPIRGKHLQVSYGIVTAFLGIPYAEPPWSHVLEASSFGNACHQPPLTGYPEAETWTPKTPQSEDCLSLNIWVPHPRPPAPAPIIVWIHGGGFFSGAASLDICDGRFLAATENVIVASMNYRPAAPGNAGLWDQRLALRWLWDNAAAFGGDPAHFILAGQGAGAASVGFHLLSPGSRPLFTSAVLMSGAPNAPWAWISLEEAKERGRRLGQLLGCTDSDDTALVGCLQGKESGEFPKHEFSVLSRKKQLGLPFVPTPDGDFLPDTPPRLLQAEHGQPMPIVAGFTANEGSYILLFAAPRFNLENASSIGWEEVVADGEADSARGTRRGCPGRGTAVQPGWGGAGGGTVPMGHGTNPW</sequence>
<dbReference type="EMBL" id="JAHGAV010000802">
    <property type="protein sequence ID" value="KAG6923666.1"/>
    <property type="molecule type" value="Genomic_DNA"/>
</dbReference>
<dbReference type="Gene3D" id="3.40.50.1820">
    <property type="entry name" value="alpha/beta hydrolase"/>
    <property type="match status" value="1"/>
</dbReference>
<dbReference type="InterPro" id="IPR029058">
    <property type="entry name" value="AB_hydrolase_fold"/>
</dbReference>
<evidence type="ECO:0000256" key="5">
    <source>
        <dbReference type="SAM" id="MobiDB-lite"/>
    </source>
</evidence>
<evidence type="ECO:0000256" key="6">
    <source>
        <dbReference type="SAM" id="SignalP"/>
    </source>
</evidence>
<keyword evidence="4" id="KW-1015">Disulfide bond</keyword>
<dbReference type="GO" id="GO:0003990">
    <property type="term" value="F:acetylcholinesterase activity"/>
    <property type="evidence" value="ECO:0007669"/>
    <property type="project" value="TreeGrafter"/>
</dbReference>
<evidence type="ECO:0000256" key="2">
    <source>
        <dbReference type="ARBA" id="ARBA00022487"/>
    </source>
</evidence>
<dbReference type="InterPro" id="IPR050654">
    <property type="entry name" value="AChE-related_enzymes"/>
</dbReference>
<comment type="caution">
    <text evidence="8">The sequence shown here is derived from an EMBL/GenBank/DDBJ whole genome shotgun (WGS) entry which is preliminary data.</text>
</comment>
<organism evidence="8 9">
    <name type="scientific">Chelydra serpentina</name>
    <name type="common">Snapping turtle</name>
    <name type="synonym">Testudo serpentina</name>
    <dbReference type="NCBI Taxonomy" id="8475"/>
    <lineage>
        <taxon>Eukaryota</taxon>
        <taxon>Metazoa</taxon>
        <taxon>Chordata</taxon>
        <taxon>Craniata</taxon>
        <taxon>Vertebrata</taxon>
        <taxon>Euteleostomi</taxon>
        <taxon>Archelosauria</taxon>
        <taxon>Testudinata</taxon>
        <taxon>Testudines</taxon>
        <taxon>Cryptodira</taxon>
        <taxon>Durocryptodira</taxon>
        <taxon>Americhelydia</taxon>
        <taxon>Chelydroidea</taxon>
        <taxon>Chelydridae</taxon>
        <taxon>Chelydra</taxon>
    </lineage>
</organism>
<reference evidence="8 9" key="1">
    <citation type="journal article" date="2020" name="G3 (Bethesda)">
        <title>Draft Genome of the Common Snapping Turtle, Chelydra serpentina, a Model for Phenotypic Plasticity in Reptiles.</title>
        <authorList>
            <person name="Das D."/>
            <person name="Singh S.K."/>
            <person name="Bierstedt J."/>
            <person name="Erickson A."/>
            <person name="Galli G.L.J."/>
            <person name="Crossley D.A. 2nd"/>
            <person name="Rhen T."/>
        </authorList>
    </citation>
    <scope>NUCLEOTIDE SEQUENCE [LARGE SCALE GENOMIC DNA]</scope>
    <source>
        <strain evidence="8">KW</strain>
    </source>
</reference>